<sequence length="183" mass="20791">MSSTKELKVLPFIKGCQIRLLSKEDEAEDSADKYLAEASYDGEPDSEVFYVAPHWHKYHDEYMSVTEGRLEVTVEGITRIIIAGDDPAFIPRWHVHSMKGFKGEKLVFQEKAVPAGPTKALFFNDLLSQGPDVKIPHALRVFWDGDTYPSLPGNIKLLDQIFMLVLGGIAKVTLFWDRRPKHF</sequence>
<proteinExistence type="predicted"/>
<dbReference type="AlphaFoldDB" id="A0A0D2BDE1"/>
<dbReference type="InterPro" id="IPR011051">
    <property type="entry name" value="RmlC_Cupin_sf"/>
</dbReference>
<dbReference type="EMBL" id="KN847323">
    <property type="protein sequence ID" value="KIW50206.1"/>
    <property type="molecule type" value="Genomic_DNA"/>
</dbReference>
<dbReference type="SUPFAM" id="SSF51182">
    <property type="entry name" value="RmlC-like cupins"/>
    <property type="match status" value="1"/>
</dbReference>
<name>A0A0D2BDE1_9EURO</name>
<accession>A0A0D2BDE1</accession>
<evidence type="ECO:0000313" key="1">
    <source>
        <dbReference type="EMBL" id="KIW50206.1"/>
    </source>
</evidence>
<dbReference type="RefSeq" id="XP_013310791.1">
    <property type="nucleotide sequence ID" value="XM_013455337.1"/>
</dbReference>
<dbReference type="HOGENOM" id="CLU_109883_0_0_1"/>
<evidence type="ECO:0000313" key="2">
    <source>
        <dbReference type="Proteomes" id="UP000054342"/>
    </source>
</evidence>
<dbReference type="Proteomes" id="UP000054342">
    <property type="component" value="Unassembled WGS sequence"/>
</dbReference>
<dbReference type="GeneID" id="25333725"/>
<reference evidence="1 2" key="1">
    <citation type="submission" date="2015-01" db="EMBL/GenBank/DDBJ databases">
        <title>The Genome Sequence of Exophiala xenobiotica CBS118157.</title>
        <authorList>
            <consortium name="The Broad Institute Genomics Platform"/>
            <person name="Cuomo C."/>
            <person name="de Hoog S."/>
            <person name="Gorbushina A."/>
            <person name="Stielow B."/>
            <person name="Teixiera M."/>
            <person name="Abouelleil A."/>
            <person name="Chapman S.B."/>
            <person name="Priest M."/>
            <person name="Young S.K."/>
            <person name="Wortman J."/>
            <person name="Nusbaum C."/>
            <person name="Birren B."/>
        </authorList>
    </citation>
    <scope>NUCLEOTIDE SEQUENCE [LARGE SCALE GENOMIC DNA]</scope>
    <source>
        <strain evidence="1 2">CBS 118157</strain>
    </source>
</reference>
<dbReference type="InterPro" id="IPR014710">
    <property type="entry name" value="RmlC-like_jellyroll"/>
</dbReference>
<gene>
    <name evidence="1" type="ORF">PV05_11817</name>
</gene>
<dbReference type="Gene3D" id="2.60.120.10">
    <property type="entry name" value="Jelly Rolls"/>
    <property type="match status" value="1"/>
</dbReference>
<protein>
    <submittedName>
        <fullName evidence="1">Uncharacterized protein</fullName>
    </submittedName>
</protein>
<keyword evidence="2" id="KW-1185">Reference proteome</keyword>
<organism evidence="1 2">
    <name type="scientific">Exophiala xenobiotica</name>
    <dbReference type="NCBI Taxonomy" id="348802"/>
    <lineage>
        <taxon>Eukaryota</taxon>
        <taxon>Fungi</taxon>
        <taxon>Dikarya</taxon>
        <taxon>Ascomycota</taxon>
        <taxon>Pezizomycotina</taxon>
        <taxon>Eurotiomycetes</taxon>
        <taxon>Chaetothyriomycetidae</taxon>
        <taxon>Chaetothyriales</taxon>
        <taxon>Herpotrichiellaceae</taxon>
        <taxon>Exophiala</taxon>
    </lineage>
</organism>
<dbReference type="OrthoDB" id="504210at2759"/>